<keyword evidence="1" id="KW-0812">Transmembrane</keyword>
<feature type="transmembrane region" description="Helical" evidence="1">
    <location>
        <begin position="187"/>
        <end position="205"/>
    </location>
</feature>
<proteinExistence type="predicted"/>
<accession>A0A919R2P0</accession>
<name>A0A919R2P0_9ACTN</name>
<sequence>MIWLTWRQHRAQLLVTAGLLLVLGGVLLVSGLQAVRYLSEHAPPGCPGPAASCGEVNSALAERYHAVYQLFGWLPLVAPGLVGAFWGAPLLGREHERGTTRLAWTQDVPPRRWLLAKLGLLAAVLAGAGLALSAVITWWRRVMYADAGASGFGNLGTFNLVGVAPAAWWVFAFALGVAAGAVLRRTLPAMAVVVAGVTLVMPVLLNASDHYAEPVRAVTTDYDALAGQDIRLVRQTWVTPAGAEAAAPPAGACPRGTDTGRSDQARRAYERCLFGKGYRLAVYHHPPSRFWRFQLTEAAILLLAATALASLALTTTRRRH</sequence>
<dbReference type="AlphaFoldDB" id="A0A919R2P0"/>
<feature type="transmembrane region" description="Helical" evidence="1">
    <location>
        <begin position="70"/>
        <end position="92"/>
    </location>
</feature>
<dbReference type="RefSeq" id="WP_203985369.1">
    <property type="nucleotide sequence ID" value="NZ_BOOU01000046.1"/>
</dbReference>
<keyword evidence="3" id="KW-1185">Reference proteome</keyword>
<gene>
    <name evidence="2" type="ORF">Sru01_31950</name>
</gene>
<keyword evidence="1" id="KW-1133">Transmembrane helix</keyword>
<evidence type="ECO:0000313" key="2">
    <source>
        <dbReference type="EMBL" id="GII78213.1"/>
    </source>
</evidence>
<protein>
    <submittedName>
        <fullName evidence="2">Transporter</fullName>
    </submittedName>
</protein>
<dbReference type="Proteomes" id="UP000655287">
    <property type="component" value="Unassembled WGS sequence"/>
</dbReference>
<dbReference type="EMBL" id="BOOU01000046">
    <property type="protein sequence ID" value="GII78213.1"/>
    <property type="molecule type" value="Genomic_DNA"/>
</dbReference>
<feature type="transmembrane region" description="Helical" evidence="1">
    <location>
        <begin position="298"/>
        <end position="316"/>
    </location>
</feature>
<organism evidence="2 3">
    <name type="scientific">Sphaerisporangium rufum</name>
    <dbReference type="NCBI Taxonomy" id="1381558"/>
    <lineage>
        <taxon>Bacteria</taxon>
        <taxon>Bacillati</taxon>
        <taxon>Actinomycetota</taxon>
        <taxon>Actinomycetes</taxon>
        <taxon>Streptosporangiales</taxon>
        <taxon>Streptosporangiaceae</taxon>
        <taxon>Sphaerisporangium</taxon>
    </lineage>
</organism>
<feature type="transmembrane region" description="Helical" evidence="1">
    <location>
        <begin position="159"/>
        <end position="180"/>
    </location>
</feature>
<evidence type="ECO:0000256" key="1">
    <source>
        <dbReference type="SAM" id="Phobius"/>
    </source>
</evidence>
<comment type="caution">
    <text evidence="2">The sequence shown here is derived from an EMBL/GenBank/DDBJ whole genome shotgun (WGS) entry which is preliminary data.</text>
</comment>
<reference evidence="2" key="1">
    <citation type="submission" date="2021-01" db="EMBL/GenBank/DDBJ databases">
        <title>Whole genome shotgun sequence of Sphaerisporangium rufum NBRC 109079.</title>
        <authorList>
            <person name="Komaki H."/>
            <person name="Tamura T."/>
        </authorList>
    </citation>
    <scope>NUCLEOTIDE SEQUENCE</scope>
    <source>
        <strain evidence="2">NBRC 109079</strain>
    </source>
</reference>
<evidence type="ECO:0000313" key="3">
    <source>
        <dbReference type="Proteomes" id="UP000655287"/>
    </source>
</evidence>
<feature type="transmembrane region" description="Helical" evidence="1">
    <location>
        <begin position="113"/>
        <end position="139"/>
    </location>
</feature>
<keyword evidence="1" id="KW-0472">Membrane</keyword>